<keyword evidence="2" id="KW-0472">Membrane</keyword>
<feature type="transmembrane region" description="Helical" evidence="2">
    <location>
        <begin position="545"/>
        <end position="563"/>
    </location>
</feature>
<feature type="transmembrane region" description="Helical" evidence="2">
    <location>
        <begin position="949"/>
        <end position="970"/>
    </location>
</feature>
<feature type="transmembrane region" description="Helical" evidence="2">
    <location>
        <begin position="920"/>
        <end position="940"/>
    </location>
</feature>
<feature type="transmembrane region" description="Helical" evidence="2">
    <location>
        <begin position="249"/>
        <end position="268"/>
    </location>
</feature>
<feature type="transmembrane region" description="Helical" evidence="2">
    <location>
        <begin position="302"/>
        <end position="324"/>
    </location>
</feature>
<protein>
    <submittedName>
        <fullName evidence="3">DUF2339 domain-containing protein</fullName>
    </submittedName>
</protein>
<feature type="transmembrane region" description="Helical" evidence="2">
    <location>
        <begin position="696"/>
        <end position="717"/>
    </location>
</feature>
<feature type="transmembrane region" description="Helical" evidence="2">
    <location>
        <begin position="1016"/>
        <end position="1035"/>
    </location>
</feature>
<feature type="transmembrane region" description="Helical" evidence="2">
    <location>
        <begin position="780"/>
        <end position="797"/>
    </location>
</feature>
<feature type="transmembrane region" description="Helical" evidence="2">
    <location>
        <begin position="439"/>
        <end position="457"/>
    </location>
</feature>
<feature type="compositionally biased region" description="Pro residues" evidence="1">
    <location>
        <begin position="127"/>
        <end position="141"/>
    </location>
</feature>
<gene>
    <name evidence="3" type="ORF">DPV79_32085</name>
</gene>
<feature type="transmembrane region" description="Helical" evidence="2">
    <location>
        <begin position="518"/>
        <end position="533"/>
    </location>
</feature>
<feature type="transmembrane region" description="Helical" evidence="2">
    <location>
        <begin position="331"/>
        <end position="348"/>
    </location>
</feature>
<feature type="region of interest" description="Disordered" evidence="1">
    <location>
        <begin position="179"/>
        <end position="199"/>
    </location>
</feature>
<feature type="compositionally biased region" description="Low complexity" evidence="1">
    <location>
        <begin position="142"/>
        <end position="156"/>
    </location>
</feature>
<dbReference type="EMBL" id="QMFZ01000036">
    <property type="protein sequence ID" value="RBB34394.1"/>
    <property type="molecule type" value="Genomic_DNA"/>
</dbReference>
<dbReference type="AlphaFoldDB" id="A0A365QMF7"/>
<feature type="transmembrane region" description="Helical" evidence="2">
    <location>
        <begin position="463"/>
        <end position="482"/>
    </location>
</feature>
<keyword evidence="4" id="KW-1185">Reference proteome</keyword>
<sequence>MNWAFTAIGFVVGGIAALIGDFSAVNGAVLGAAIGFCLDHTLQQRKRKGKGAAPDTSAMQAPPAQPPVPLADRVARLEATVETLTREVASLRGQLAGAKAGSTAATAHTPAGTASVSAAPSAISSAPVPPSATLPPRPPAQPAAARADAPASLSAPAPAPAPAPVRTAAPVPVPAALHASETPAAPAPAPSVPLTPPKPREPDIVERAFRAARDWLLGGNTVVRVGIVVLFFGVAFLLKYAADNNMLPIEFRLAGTALAAAALLAIGWRVRARRAAYGLVLQGGGVGILYLTIFAATKLYALLPVGAAFPLMVAVCALSAFLAVRQNALPLAFMGTAGGFLAPVLLSTGHGNHIALFSYYALLNAGIFAIAWFKAWRPLNLLGFAFTFTIGSAWGVTAYRPALFASTEPFLILFFLMYVGIALLYAVKRELALRHYVDGTLVFGTPIVATALQASLVKDMPFGLAWSAVALSAFYVVVTARLARRRDRLALLFESTLALAVIFATLAVPLAFSGPTTSAAWAIEGAAVVWLGVREKRMLRFGFGLLMQLAAAGAFFTSLLGPADATALPVLNSPYVAMLLIALAGLFTGWWLHGRAEARAWHAWMPEIGAAAAAWGLLWWVSGGLHEILVYASRHVDLHADRFVVDSTALFAAGTAWLAHVARRRLAWPLAEWPALALTPVLALLALRAFDAHEAPLSGMGAFAWPVAVGAGLALLWRQSRGTASADPAKGTTPGTAPGLAQAVAAGIIAPLHTLTFWTLCGLLSLEGFWRLRTFVPEGAWSWSAWAYGFGVLLLLVSGPGSRLRWPVAAFPRAYQVWGAAPLAALLWLWSIASVISDGNAAPLFWLPLLNPLDIAQCLVFVAFTVWLRRLRALGIAWHPRIVDYAAIATVFLWFNALMLRTLHHRFHMTYDIDTVLSSFGIQQVFMVGWSLFAFAGMWLTRRDGIARVCALASLPLIVVMWVWTFYANFTQDGGSWARVPLFNPLDLVLAVVYALAASWFVRARKLGWSFGNHRVELLSAAGATAFLWLNAILLRTLHHWAGVPYELGAMAESTLVQASVSVYWTLCALAITIWATRRGLRPLWFVGAALLALTVVKLFLFDLSHVTGIERIVSFIGIGVLLLLIGYFSPLPPKAAAQQDGLQ</sequence>
<feature type="transmembrane region" description="Helical" evidence="2">
    <location>
        <begin position="379"/>
        <end position="397"/>
    </location>
</feature>
<feature type="transmembrane region" description="Helical" evidence="2">
    <location>
        <begin position="1113"/>
        <end position="1130"/>
    </location>
</feature>
<proteinExistence type="predicted"/>
<accession>A0A365QMF7</accession>
<feature type="transmembrane region" description="Helical" evidence="2">
    <location>
        <begin position="275"/>
        <end position="296"/>
    </location>
</feature>
<feature type="transmembrane region" description="Helical" evidence="2">
    <location>
        <begin position="882"/>
        <end position="900"/>
    </location>
</feature>
<dbReference type="InterPro" id="IPR019286">
    <property type="entry name" value="DUF2339_TM"/>
</dbReference>
<feature type="transmembrane region" description="Helical" evidence="2">
    <location>
        <begin position="849"/>
        <end position="870"/>
    </location>
</feature>
<feature type="transmembrane region" description="Helical" evidence="2">
    <location>
        <begin position="354"/>
        <end position="372"/>
    </location>
</feature>
<name>A0A365QMF7_9BURK</name>
<evidence type="ECO:0000256" key="2">
    <source>
        <dbReference type="SAM" id="Phobius"/>
    </source>
</evidence>
<evidence type="ECO:0000256" key="1">
    <source>
        <dbReference type="SAM" id="MobiDB-lite"/>
    </source>
</evidence>
<feature type="transmembrane region" description="Helical" evidence="2">
    <location>
        <begin position="409"/>
        <end position="427"/>
    </location>
</feature>
<feature type="transmembrane region" description="Helical" evidence="2">
    <location>
        <begin position="982"/>
        <end position="1004"/>
    </location>
</feature>
<feature type="region of interest" description="Disordered" evidence="1">
    <location>
        <begin position="47"/>
        <end position="68"/>
    </location>
</feature>
<dbReference type="PANTHER" id="PTHR38434:SF1">
    <property type="entry name" value="BLL2549 PROTEIN"/>
    <property type="match status" value="1"/>
</dbReference>
<feature type="transmembrane region" description="Helical" evidence="2">
    <location>
        <begin position="489"/>
        <end position="512"/>
    </location>
</feature>
<feature type="transmembrane region" description="Helical" evidence="2">
    <location>
        <begin position="738"/>
        <end position="760"/>
    </location>
</feature>
<evidence type="ECO:0000313" key="4">
    <source>
        <dbReference type="Proteomes" id="UP000252458"/>
    </source>
</evidence>
<comment type="caution">
    <text evidence="3">The sequence shown here is derived from an EMBL/GenBank/DDBJ whole genome shotgun (WGS) entry which is preliminary data.</text>
</comment>
<feature type="transmembrane region" description="Helical" evidence="2">
    <location>
        <begin position="673"/>
        <end position="690"/>
    </location>
</feature>
<dbReference type="Proteomes" id="UP000252458">
    <property type="component" value="Unassembled WGS sequence"/>
</dbReference>
<feature type="region of interest" description="Disordered" evidence="1">
    <location>
        <begin position="101"/>
        <end position="166"/>
    </location>
</feature>
<feature type="transmembrane region" description="Helical" evidence="2">
    <location>
        <begin position="575"/>
        <end position="592"/>
    </location>
</feature>
<feature type="transmembrane region" description="Helical" evidence="2">
    <location>
        <begin position="215"/>
        <end position="237"/>
    </location>
</feature>
<evidence type="ECO:0000313" key="3">
    <source>
        <dbReference type="EMBL" id="RBB34394.1"/>
    </source>
</evidence>
<feature type="transmembrane region" description="Helical" evidence="2">
    <location>
        <begin position="817"/>
        <end position="837"/>
    </location>
</feature>
<keyword evidence="2" id="KW-0812">Transmembrane</keyword>
<feature type="transmembrane region" description="Helical" evidence="2">
    <location>
        <begin position="604"/>
        <end position="622"/>
    </location>
</feature>
<dbReference type="PANTHER" id="PTHR38434">
    <property type="entry name" value="BLL2549 PROTEIN"/>
    <property type="match status" value="1"/>
</dbReference>
<dbReference type="RefSeq" id="WP_113047344.1">
    <property type="nucleotide sequence ID" value="NZ_QMFZ01000036.1"/>
</dbReference>
<feature type="transmembrane region" description="Helical" evidence="2">
    <location>
        <begin position="642"/>
        <end position="661"/>
    </location>
</feature>
<feature type="compositionally biased region" description="Pro residues" evidence="1">
    <location>
        <begin position="185"/>
        <end position="197"/>
    </location>
</feature>
<feature type="compositionally biased region" description="Low complexity" evidence="1">
    <location>
        <begin position="101"/>
        <end position="126"/>
    </location>
</feature>
<feature type="transmembrane region" description="Helical" evidence="2">
    <location>
        <begin position="1083"/>
        <end position="1101"/>
    </location>
</feature>
<organism evidence="3 4">
    <name type="scientific">Burkholderia reimsis</name>
    <dbReference type="NCBI Taxonomy" id="2234132"/>
    <lineage>
        <taxon>Bacteria</taxon>
        <taxon>Pseudomonadati</taxon>
        <taxon>Pseudomonadota</taxon>
        <taxon>Betaproteobacteria</taxon>
        <taxon>Burkholderiales</taxon>
        <taxon>Burkholderiaceae</taxon>
        <taxon>Burkholderia</taxon>
    </lineage>
</organism>
<dbReference type="Pfam" id="PF10101">
    <property type="entry name" value="DUF2339"/>
    <property type="match status" value="1"/>
</dbReference>
<feature type="transmembrane region" description="Helical" evidence="2">
    <location>
        <begin position="6"/>
        <end position="38"/>
    </location>
</feature>
<feature type="transmembrane region" description="Helical" evidence="2">
    <location>
        <begin position="1055"/>
        <end position="1076"/>
    </location>
</feature>
<reference evidence="3 4" key="1">
    <citation type="submission" date="2018-06" db="EMBL/GenBank/DDBJ databases">
        <title>Draft genome sequence of Burkholderia reimsis strain BE51 isolated from a French agricultural soil.</title>
        <authorList>
            <person name="Esmaeel Q."/>
        </authorList>
    </citation>
    <scope>NUCLEOTIDE SEQUENCE [LARGE SCALE GENOMIC DNA]</scope>
    <source>
        <strain evidence="3 4">BE51</strain>
    </source>
</reference>
<keyword evidence="2" id="KW-1133">Transmembrane helix</keyword>